<dbReference type="Pfam" id="PF04055">
    <property type="entry name" value="Radical_SAM"/>
    <property type="match status" value="1"/>
</dbReference>
<comment type="function">
    <text evidence="6">Radical SAM enzyme that catalyzes the addition of the adenosyl radical to the double bond of 3-[(1-carboxyvinyl)oxy]benzoate, leading to aminodeoxyfutalosine (AFL), a key intermediate in the formation of menaquinone (MK, vitamin K2) from chorismate.</text>
</comment>
<feature type="binding site" evidence="8">
    <location>
        <position position="179"/>
    </location>
    <ligand>
        <name>S-adenosyl-L-methionine</name>
        <dbReference type="ChEBI" id="CHEBI:59789"/>
    </ligand>
</feature>
<dbReference type="PANTHER" id="PTHR43076:SF7">
    <property type="entry name" value="AMINODEOXYFUTALOSINE SYNTHASE"/>
    <property type="match status" value="1"/>
</dbReference>
<evidence type="ECO:0000259" key="9">
    <source>
        <dbReference type="PROSITE" id="PS51918"/>
    </source>
</evidence>
<evidence type="ECO:0000256" key="8">
    <source>
        <dbReference type="PIRSR" id="PIRSR004762-2"/>
    </source>
</evidence>
<comment type="similarity">
    <text evidence="6">Belongs to the radical SAM superfamily. MqnE family.</text>
</comment>
<dbReference type="NCBIfam" id="TIGR03700">
    <property type="entry name" value="mena_SCO4494"/>
    <property type="match status" value="1"/>
</dbReference>
<dbReference type="GO" id="GO:0009234">
    <property type="term" value="P:menaquinone biosynthetic process"/>
    <property type="evidence" value="ECO:0007669"/>
    <property type="project" value="UniProtKB-UniRule"/>
</dbReference>
<dbReference type="SFLD" id="SFLDG01389">
    <property type="entry name" value="menaquinone_synthsis_involved"/>
    <property type="match status" value="1"/>
</dbReference>
<gene>
    <name evidence="6" type="primary">mqnE</name>
    <name evidence="10" type="ordered locus">Desaci_1922</name>
</gene>
<proteinExistence type="inferred from homology"/>
<dbReference type="Gene3D" id="3.20.20.70">
    <property type="entry name" value="Aldolase class I"/>
    <property type="match status" value="1"/>
</dbReference>
<dbReference type="InterPro" id="IPR007197">
    <property type="entry name" value="rSAM"/>
</dbReference>
<dbReference type="SFLD" id="SFLDG01064">
    <property type="entry name" value="F420__menaquinone_cofactor_bio"/>
    <property type="match status" value="1"/>
</dbReference>
<organism evidence="10 11">
    <name type="scientific">Desulfosporosinus acidiphilus (strain DSM 22704 / JCM 16185 / SJ4)</name>
    <dbReference type="NCBI Taxonomy" id="646529"/>
    <lineage>
        <taxon>Bacteria</taxon>
        <taxon>Bacillati</taxon>
        <taxon>Bacillota</taxon>
        <taxon>Clostridia</taxon>
        <taxon>Eubacteriales</taxon>
        <taxon>Desulfitobacteriaceae</taxon>
        <taxon>Desulfosporosinus</taxon>
    </lineage>
</organism>
<dbReference type="PIRSF" id="PIRSF004762">
    <property type="entry name" value="CHP00423"/>
    <property type="match status" value="1"/>
</dbReference>
<dbReference type="KEGG" id="dai:Desaci_1922"/>
<sequence>MFVQSELSDLINKVEDGKRLDFADGVRLMKSGDILALGYMANLIREQKNGNKTYFIVNRHINHTNVCTNLCHFCAYGVEKENPQAFTLSLADIEKAAHEAAQEGVSEIHIVGGLNPDLPFDYYLEMLRRVKGILPQACIQAFTAVEVDYFTQITGLSVSEVLRRLMAAGLDSLPGGGAEVFSPRVRAKICEKKVSGQRWLEIQEAAHGLGMRTNATMLYGHVETAEERIDHLLQLRDLQDRTHGFLTFIPLPFYPKNTKLEGQMGVESTTGFEDLKMLTVSRILLDNFDHIKSFWIMLGPKLAQVSLAFGVDDLDGTVVEERIIHSAGAETGQVMSKRALINMIQKAGREAVERDTLYRVLKTN</sequence>
<comment type="pathway">
    <text evidence="6">Quinol/quinone metabolism; menaquinone biosynthesis.</text>
</comment>
<protein>
    <recommendedName>
        <fullName evidence="6">Aminodeoxyfutalosine synthase</fullName>
        <shortName evidence="6">AFL synthase</shortName>
        <shortName evidence="6">Aminofutalosine synthase</shortName>
        <ecNumber evidence="6">2.5.1.120</ecNumber>
    </recommendedName>
    <alternativeName>
        <fullName evidence="6">Menaquinone biosynthetic enzyme MqnE</fullName>
    </alternativeName>
</protein>
<dbReference type="AlphaFoldDB" id="I4D525"/>
<dbReference type="eggNOG" id="COG1060">
    <property type="taxonomic scope" value="Bacteria"/>
</dbReference>
<dbReference type="InterPro" id="IPR045567">
    <property type="entry name" value="CofH/MnqC-like_C"/>
</dbReference>
<feature type="binding site" evidence="6 7">
    <location>
        <position position="74"/>
    </location>
    <ligand>
        <name>[4Fe-4S] cluster</name>
        <dbReference type="ChEBI" id="CHEBI:49883"/>
        <note>4Fe-4S-S-AdoMet</note>
    </ligand>
</feature>
<dbReference type="EMBL" id="CP003639">
    <property type="protein sequence ID" value="AFM40899.1"/>
    <property type="molecule type" value="Genomic_DNA"/>
</dbReference>
<dbReference type="InterPro" id="IPR058240">
    <property type="entry name" value="rSAM_sf"/>
</dbReference>
<dbReference type="HAMAP" id="MF_00993">
    <property type="entry name" value="MqnE"/>
    <property type="match status" value="1"/>
</dbReference>
<dbReference type="GO" id="GO:0044689">
    <property type="term" value="F:7,8-didemethyl-8-hydroxy-5-deazariboflavin synthase activity"/>
    <property type="evidence" value="ECO:0007669"/>
    <property type="project" value="TreeGrafter"/>
</dbReference>
<reference evidence="10 11" key="1">
    <citation type="journal article" date="2012" name="J. Bacteriol.">
        <title>Complete genome sequences of Desulfosporosinus orientis DSM765T, Desulfosporosinus youngiae DSM17734T, Desulfosporosinus meridiei DSM13257T, and Desulfosporosinus acidiphilus DSM22704T.</title>
        <authorList>
            <person name="Pester M."/>
            <person name="Brambilla E."/>
            <person name="Alazard D."/>
            <person name="Rattei T."/>
            <person name="Weinmaier T."/>
            <person name="Han J."/>
            <person name="Lucas S."/>
            <person name="Lapidus A."/>
            <person name="Cheng J.F."/>
            <person name="Goodwin L."/>
            <person name="Pitluck S."/>
            <person name="Peters L."/>
            <person name="Ovchinnikova G."/>
            <person name="Teshima H."/>
            <person name="Detter J.C."/>
            <person name="Han C.S."/>
            <person name="Tapia R."/>
            <person name="Land M.L."/>
            <person name="Hauser L."/>
            <person name="Kyrpides N.C."/>
            <person name="Ivanova N.N."/>
            <person name="Pagani I."/>
            <person name="Huntmann M."/>
            <person name="Wei C.L."/>
            <person name="Davenport K.W."/>
            <person name="Daligault H."/>
            <person name="Chain P.S."/>
            <person name="Chen A."/>
            <person name="Mavromatis K."/>
            <person name="Markowitz V."/>
            <person name="Szeto E."/>
            <person name="Mikhailova N."/>
            <person name="Pati A."/>
            <person name="Wagner M."/>
            <person name="Woyke T."/>
            <person name="Ollivier B."/>
            <person name="Klenk H.P."/>
            <person name="Spring S."/>
            <person name="Loy A."/>
        </authorList>
    </citation>
    <scope>NUCLEOTIDE SEQUENCE [LARGE SCALE GENOMIC DNA]</scope>
    <source>
        <strain evidence="11">DSM 22704 / JCM 16185 / SJ4</strain>
    </source>
</reference>
<keyword evidence="2 6" id="KW-0949">S-adenosyl-L-methionine</keyword>
<evidence type="ECO:0000256" key="2">
    <source>
        <dbReference type="ARBA" id="ARBA00022691"/>
    </source>
</evidence>
<dbReference type="HOGENOM" id="CLU_040406_1_0_9"/>
<dbReference type="SMART" id="SM00729">
    <property type="entry name" value="Elp3"/>
    <property type="match status" value="1"/>
</dbReference>
<feature type="binding site" evidence="8">
    <location>
        <position position="73"/>
    </location>
    <ligand>
        <name>S-adenosyl-L-methionine</name>
        <dbReference type="ChEBI" id="CHEBI:59789"/>
    </ligand>
</feature>
<dbReference type="InterPro" id="IPR020050">
    <property type="entry name" value="FO_synthase_su2"/>
</dbReference>
<dbReference type="NCBIfam" id="TIGR00423">
    <property type="entry name" value="CofH family radical SAM protein"/>
    <property type="match status" value="1"/>
</dbReference>
<dbReference type="GO" id="GO:0051539">
    <property type="term" value="F:4 iron, 4 sulfur cluster binding"/>
    <property type="evidence" value="ECO:0007669"/>
    <property type="project" value="UniProtKB-KW"/>
</dbReference>
<evidence type="ECO:0000256" key="1">
    <source>
        <dbReference type="ARBA" id="ARBA00022485"/>
    </source>
</evidence>
<dbReference type="CDD" id="cd01335">
    <property type="entry name" value="Radical_SAM"/>
    <property type="match status" value="1"/>
</dbReference>
<dbReference type="Proteomes" id="UP000002892">
    <property type="component" value="Chromosome"/>
</dbReference>
<dbReference type="InterPro" id="IPR006638">
    <property type="entry name" value="Elp3/MiaA/NifB-like_rSAM"/>
</dbReference>
<keyword evidence="4 6" id="KW-0408">Iron</keyword>
<dbReference type="PROSITE" id="PS51918">
    <property type="entry name" value="RADICAL_SAM"/>
    <property type="match status" value="1"/>
</dbReference>
<feature type="domain" description="Radical SAM core" evidence="9">
    <location>
        <begin position="53"/>
        <end position="289"/>
    </location>
</feature>
<dbReference type="InterPro" id="IPR013785">
    <property type="entry name" value="Aldolase_TIM"/>
</dbReference>
<dbReference type="SFLD" id="SFLDF00343">
    <property type="entry name" value="aminofutalosine_synthase_(mqnE"/>
    <property type="match status" value="1"/>
</dbReference>
<keyword evidence="3 6" id="KW-0479">Metal-binding</keyword>
<dbReference type="SFLD" id="SFLDS00029">
    <property type="entry name" value="Radical_SAM"/>
    <property type="match status" value="1"/>
</dbReference>
<evidence type="ECO:0000313" key="10">
    <source>
        <dbReference type="EMBL" id="AFM40899.1"/>
    </source>
</evidence>
<evidence type="ECO:0000256" key="3">
    <source>
        <dbReference type="ARBA" id="ARBA00022723"/>
    </source>
</evidence>
<keyword evidence="11" id="KW-1185">Reference proteome</keyword>
<keyword evidence="5 6" id="KW-0411">Iron-sulfur</keyword>
<dbReference type="Pfam" id="PF19288">
    <property type="entry name" value="CofH_C"/>
    <property type="match status" value="1"/>
</dbReference>
<dbReference type="InterPro" id="IPR034405">
    <property type="entry name" value="F420"/>
</dbReference>
<evidence type="ECO:0000256" key="6">
    <source>
        <dbReference type="HAMAP-Rule" id="MF_00993"/>
    </source>
</evidence>
<dbReference type="GO" id="GO:0005506">
    <property type="term" value="F:iron ion binding"/>
    <property type="evidence" value="ECO:0007669"/>
    <property type="project" value="UniProtKB-UniRule"/>
</dbReference>
<feature type="binding site" evidence="6 7">
    <location>
        <position position="67"/>
    </location>
    <ligand>
        <name>[4Fe-4S] cluster</name>
        <dbReference type="ChEBI" id="CHEBI:49883"/>
        <note>4Fe-4S-S-AdoMet</note>
    </ligand>
</feature>
<dbReference type="STRING" id="646529.Desaci_1922"/>
<accession>I4D525</accession>
<dbReference type="InterPro" id="IPR022432">
    <property type="entry name" value="MqnE"/>
</dbReference>
<keyword evidence="1 6" id="KW-0004">4Fe-4S</keyword>
<comment type="catalytic activity">
    <reaction evidence="6">
        <text>3-[(1-carboxyvinyl)-oxy]benzoate + S-adenosyl-L-methionine + H2O = 6-amino-6-deoxyfutalosine + hydrogencarbonate + L-methionine + H(+)</text>
        <dbReference type="Rhea" id="RHEA:33075"/>
        <dbReference type="ChEBI" id="CHEBI:15377"/>
        <dbReference type="ChEBI" id="CHEBI:15378"/>
        <dbReference type="ChEBI" id="CHEBI:17544"/>
        <dbReference type="ChEBI" id="CHEBI:57844"/>
        <dbReference type="ChEBI" id="CHEBI:59789"/>
        <dbReference type="ChEBI" id="CHEBI:64286"/>
        <dbReference type="ChEBI" id="CHEBI:76981"/>
        <dbReference type="EC" id="2.5.1.120"/>
    </reaction>
</comment>
<dbReference type="UniPathway" id="UPA00079"/>
<dbReference type="SFLD" id="SFLDF00342">
    <property type="entry name" value="cyclic_dehypoxanthine_futalosi"/>
    <property type="match status" value="1"/>
</dbReference>
<keyword evidence="6" id="KW-0474">Menaquinone biosynthesis</keyword>
<evidence type="ECO:0000256" key="4">
    <source>
        <dbReference type="ARBA" id="ARBA00023004"/>
    </source>
</evidence>
<evidence type="ECO:0000313" key="11">
    <source>
        <dbReference type="Proteomes" id="UP000002892"/>
    </source>
</evidence>
<dbReference type="GO" id="GO:0102573">
    <property type="term" value="F:aminodeoxyfutalosine synthase activity"/>
    <property type="evidence" value="ECO:0007669"/>
    <property type="project" value="UniProtKB-EC"/>
</dbReference>
<dbReference type="SUPFAM" id="SSF102114">
    <property type="entry name" value="Radical SAM enzymes"/>
    <property type="match status" value="1"/>
</dbReference>
<evidence type="ECO:0000256" key="7">
    <source>
        <dbReference type="PIRSR" id="PIRSR004762-1"/>
    </source>
</evidence>
<evidence type="ECO:0000256" key="5">
    <source>
        <dbReference type="ARBA" id="ARBA00023014"/>
    </source>
</evidence>
<dbReference type="EC" id="2.5.1.120" evidence="6"/>
<name>I4D525_DESAJ</name>
<feature type="binding site" evidence="6 7">
    <location>
        <position position="71"/>
    </location>
    <ligand>
        <name>[4Fe-4S] cluster</name>
        <dbReference type="ChEBI" id="CHEBI:49883"/>
        <note>4Fe-4S-S-AdoMet</note>
    </ligand>
</feature>
<keyword evidence="6" id="KW-0808">Transferase</keyword>
<comment type="cofactor">
    <cofactor evidence="6 7">
        <name>[4Fe-4S] cluster</name>
        <dbReference type="ChEBI" id="CHEBI:49883"/>
    </cofactor>
    <text evidence="6 7">Binds 1 [4Fe-4S] cluster. The cluster is coordinated with 3 cysteines and an exchangeable S-adenosyl-L-methionine.</text>
</comment>
<dbReference type="PANTHER" id="PTHR43076">
    <property type="entry name" value="FO SYNTHASE (COFH)"/>
    <property type="match status" value="1"/>
</dbReference>